<dbReference type="Proteomes" id="UP001197093">
    <property type="component" value="Unassembled WGS sequence"/>
</dbReference>
<feature type="chain" id="PRO_5042085784" evidence="1">
    <location>
        <begin position="24"/>
        <end position="160"/>
    </location>
</feature>
<feature type="signal peptide" evidence="1">
    <location>
        <begin position="1"/>
        <end position="23"/>
    </location>
</feature>
<dbReference type="EMBL" id="JAHCVI010000001">
    <property type="protein sequence ID" value="KAG7291847.1"/>
    <property type="molecule type" value="Genomic_DNA"/>
</dbReference>
<evidence type="ECO:0000256" key="1">
    <source>
        <dbReference type="SAM" id="SignalP"/>
    </source>
</evidence>
<reference evidence="2" key="1">
    <citation type="submission" date="2023-02" db="EMBL/GenBank/DDBJ databases">
        <authorList>
            <person name="Palmer J.M."/>
        </authorList>
    </citation>
    <scope>NUCLEOTIDE SEQUENCE</scope>
    <source>
        <strain evidence="2">FW57</strain>
    </source>
</reference>
<proteinExistence type="predicted"/>
<organism evidence="2 3">
    <name type="scientific">Staphylotrichum longicolle</name>
    <dbReference type="NCBI Taxonomy" id="669026"/>
    <lineage>
        <taxon>Eukaryota</taxon>
        <taxon>Fungi</taxon>
        <taxon>Dikarya</taxon>
        <taxon>Ascomycota</taxon>
        <taxon>Pezizomycotina</taxon>
        <taxon>Sordariomycetes</taxon>
        <taxon>Sordariomycetidae</taxon>
        <taxon>Sordariales</taxon>
        <taxon>Chaetomiaceae</taxon>
        <taxon>Staphylotrichum</taxon>
    </lineage>
</organism>
<comment type="caution">
    <text evidence="2">The sequence shown here is derived from an EMBL/GenBank/DDBJ whole genome shotgun (WGS) entry which is preliminary data.</text>
</comment>
<name>A0AAD4F576_9PEZI</name>
<evidence type="ECO:0000313" key="2">
    <source>
        <dbReference type="EMBL" id="KAG7291847.1"/>
    </source>
</evidence>
<accession>A0AAD4F576</accession>
<dbReference type="AlphaFoldDB" id="A0AAD4F576"/>
<keyword evidence="1" id="KW-0732">Signal</keyword>
<protein>
    <submittedName>
        <fullName evidence="2">Uncharacterized protein</fullName>
    </submittedName>
</protein>
<sequence>MPAPIVTATLQTALIGAFSNVLAQAITAHQSNTPLTIDPIPVLQYTLFSLLSTPPNFLWQEFLESTFPAYHMAPTREAVASAAASDDAALDDEAKRGRIVEPALNKRNTAAKTLLDQTVGAAVNTLMFSLFMHGIREAMAHHYLHAEDGSARPAAGGGAQ</sequence>
<keyword evidence="3" id="KW-1185">Reference proteome</keyword>
<gene>
    <name evidence="2" type="ORF">NEMBOFW57_001868</name>
</gene>
<evidence type="ECO:0000313" key="3">
    <source>
        <dbReference type="Proteomes" id="UP001197093"/>
    </source>
</evidence>